<dbReference type="Proteomes" id="UP001516400">
    <property type="component" value="Unassembled WGS sequence"/>
</dbReference>
<sequence>MYDRKELIIIYIDIRSLRNKLDDLKNILEQEEQEIPFVFSTETWLYPNETDLFSLDDYESVHNCRNTRGGVNSIYIRKNIHFKNNSIEDIEPGESNILSIYLTRHEYSLWAIYKPSGSTASVFLEEIDNKNSLTVECATRTTRNTASIIDHVLTTDNVYCKIDIRDHVISDHKISNIMLTTDCDTTKKKKLKKSKLIRRK</sequence>
<evidence type="ECO:0000313" key="1">
    <source>
        <dbReference type="EMBL" id="KAL3287559.1"/>
    </source>
</evidence>
<evidence type="ECO:0000313" key="2">
    <source>
        <dbReference type="Proteomes" id="UP001516400"/>
    </source>
</evidence>
<dbReference type="SUPFAM" id="SSF56219">
    <property type="entry name" value="DNase I-like"/>
    <property type="match status" value="1"/>
</dbReference>
<gene>
    <name evidence="1" type="ORF">HHI36_002026</name>
</gene>
<dbReference type="InterPro" id="IPR036691">
    <property type="entry name" value="Endo/exonu/phosph_ase_sf"/>
</dbReference>
<comment type="caution">
    <text evidence="1">The sequence shown here is derived from an EMBL/GenBank/DDBJ whole genome shotgun (WGS) entry which is preliminary data.</text>
</comment>
<organism evidence="1 2">
    <name type="scientific">Cryptolaemus montrouzieri</name>
    <dbReference type="NCBI Taxonomy" id="559131"/>
    <lineage>
        <taxon>Eukaryota</taxon>
        <taxon>Metazoa</taxon>
        <taxon>Ecdysozoa</taxon>
        <taxon>Arthropoda</taxon>
        <taxon>Hexapoda</taxon>
        <taxon>Insecta</taxon>
        <taxon>Pterygota</taxon>
        <taxon>Neoptera</taxon>
        <taxon>Endopterygota</taxon>
        <taxon>Coleoptera</taxon>
        <taxon>Polyphaga</taxon>
        <taxon>Cucujiformia</taxon>
        <taxon>Coccinelloidea</taxon>
        <taxon>Coccinellidae</taxon>
        <taxon>Scymninae</taxon>
        <taxon>Scymnini</taxon>
        <taxon>Cryptolaemus</taxon>
    </lineage>
</organism>
<reference evidence="1 2" key="1">
    <citation type="journal article" date="2021" name="BMC Biol.">
        <title>Horizontally acquired antibacterial genes associated with adaptive radiation of ladybird beetles.</title>
        <authorList>
            <person name="Li H.S."/>
            <person name="Tang X.F."/>
            <person name="Huang Y.H."/>
            <person name="Xu Z.Y."/>
            <person name="Chen M.L."/>
            <person name="Du X.Y."/>
            <person name="Qiu B.Y."/>
            <person name="Chen P.T."/>
            <person name="Zhang W."/>
            <person name="Slipinski A."/>
            <person name="Escalona H.E."/>
            <person name="Waterhouse R.M."/>
            <person name="Zwick A."/>
            <person name="Pang H."/>
        </authorList>
    </citation>
    <scope>NUCLEOTIDE SEQUENCE [LARGE SCALE GENOMIC DNA]</scope>
    <source>
        <strain evidence="1">SYSU2018</strain>
    </source>
</reference>
<dbReference type="AlphaFoldDB" id="A0ABD2P9P9"/>
<dbReference type="EMBL" id="JABFTP020000185">
    <property type="protein sequence ID" value="KAL3287559.1"/>
    <property type="molecule type" value="Genomic_DNA"/>
</dbReference>
<proteinExistence type="predicted"/>
<accession>A0ABD2P9P9</accession>
<protein>
    <submittedName>
        <fullName evidence="1">Uncharacterized protein</fullName>
    </submittedName>
</protein>
<name>A0ABD2P9P9_9CUCU</name>
<dbReference type="Gene3D" id="3.60.10.10">
    <property type="entry name" value="Endonuclease/exonuclease/phosphatase"/>
    <property type="match status" value="1"/>
</dbReference>
<keyword evidence="2" id="KW-1185">Reference proteome</keyword>